<dbReference type="InterPro" id="IPR012902">
    <property type="entry name" value="N_methyl_site"/>
</dbReference>
<dbReference type="SUPFAM" id="SSF54523">
    <property type="entry name" value="Pili subunits"/>
    <property type="match status" value="1"/>
</dbReference>
<evidence type="ECO:0000313" key="2">
    <source>
        <dbReference type="Proteomes" id="UP000198854"/>
    </source>
</evidence>
<evidence type="ECO:0000313" key="1">
    <source>
        <dbReference type="EMBL" id="SDG68185.1"/>
    </source>
</evidence>
<dbReference type="Pfam" id="PF07963">
    <property type="entry name" value="N_methyl"/>
    <property type="match status" value="1"/>
</dbReference>
<organism evidence="1 2">
    <name type="scientific">Vibrio xiamenensis</name>
    <dbReference type="NCBI Taxonomy" id="861298"/>
    <lineage>
        <taxon>Bacteria</taxon>
        <taxon>Pseudomonadati</taxon>
        <taxon>Pseudomonadota</taxon>
        <taxon>Gammaproteobacteria</taxon>
        <taxon>Vibrionales</taxon>
        <taxon>Vibrionaceae</taxon>
        <taxon>Vibrio</taxon>
    </lineage>
</organism>
<sequence length="132" mass="14529">MKNKGMTLVELIIAVAIIGVLASLAYPNYSRYVLENHRKAVQTDMARIQLQLEQNYLAGYQLSGIISSGECMICAGDASRYQISVSASTHSYTILANPKISSGQHLDRCGESSYQQLTLSHNGLSTPDECWR</sequence>
<proteinExistence type="predicted"/>
<accession>A0A1G7W861</accession>
<dbReference type="EMBL" id="FNDD01000001">
    <property type="protein sequence ID" value="SDG68185.1"/>
    <property type="molecule type" value="Genomic_DNA"/>
</dbReference>
<dbReference type="OrthoDB" id="5906095at2"/>
<dbReference type="InterPro" id="IPR031982">
    <property type="entry name" value="PilE-like"/>
</dbReference>
<dbReference type="NCBIfam" id="TIGR02532">
    <property type="entry name" value="IV_pilin_GFxxxE"/>
    <property type="match status" value="1"/>
</dbReference>
<dbReference type="Gene3D" id="3.30.700.10">
    <property type="entry name" value="Glycoprotein, Type 4 Pilin"/>
    <property type="match status" value="1"/>
</dbReference>
<gene>
    <name evidence="1" type="ORF">SAMN04488136_101250</name>
</gene>
<dbReference type="PANTHER" id="PTHR30093">
    <property type="entry name" value="GENERAL SECRETION PATHWAY PROTEIN G"/>
    <property type="match status" value="1"/>
</dbReference>
<dbReference type="Pfam" id="PF16732">
    <property type="entry name" value="ComP_DUS"/>
    <property type="match status" value="1"/>
</dbReference>
<dbReference type="PROSITE" id="PS00409">
    <property type="entry name" value="PROKAR_NTER_METHYL"/>
    <property type="match status" value="1"/>
</dbReference>
<dbReference type="AlphaFoldDB" id="A0A1G7W861"/>
<dbReference type="InterPro" id="IPR045584">
    <property type="entry name" value="Pilin-like"/>
</dbReference>
<dbReference type="PANTHER" id="PTHR30093:SF47">
    <property type="entry name" value="TYPE IV PILUS NON-CORE MINOR PILIN PILE"/>
    <property type="match status" value="1"/>
</dbReference>
<dbReference type="Proteomes" id="UP000198854">
    <property type="component" value="Unassembled WGS sequence"/>
</dbReference>
<dbReference type="GO" id="GO:0043683">
    <property type="term" value="P:type IV pilus assembly"/>
    <property type="evidence" value="ECO:0007669"/>
    <property type="project" value="InterPro"/>
</dbReference>
<dbReference type="STRING" id="861298.SAMN04488136_101250"/>
<dbReference type="RefSeq" id="WP_093268555.1">
    <property type="nucleotide sequence ID" value="NZ_FNDD01000001.1"/>
</dbReference>
<keyword evidence="2" id="KW-1185">Reference proteome</keyword>
<reference evidence="1 2" key="1">
    <citation type="submission" date="2016-10" db="EMBL/GenBank/DDBJ databases">
        <authorList>
            <person name="de Groot N.N."/>
        </authorList>
    </citation>
    <scope>NUCLEOTIDE SEQUENCE [LARGE SCALE GENOMIC DNA]</scope>
    <source>
        <strain evidence="1 2">CGMCC 1.10228</strain>
    </source>
</reference>
<protein>
    <submittedName>
        <fullName evidence="1">Type IV pilus assembly protein PilE</fullName>
    </submittedName>
</protein>
<name>A0A1G7W861_9VIBR</name>